<dbReference type="InterPro" id="IPR034122">
    <property type="entry name" value="Retropepsin-like_bacterial"/>
</dbReference>
<dbReference type="PROSITE" id="PS00141">
    <property type="entry name" value="ASP_PROTEASE"/>
    <property type="match status" value="1"/>
</dbReference>
<dbReference type="KEGG" id="xau:Xaut_4258"/>
<dbReference type="STRING" id="78245.Xaut_4258"/>
<dbReference type="AlphaFoldDB" id="A7IN86"/>
<accession>A7IN86</accession>
<protein>
    <submittedName>
        <fullName evidence="2">Conserved hypothetical transmembrane signal peptide protein</fullName>
    </submittedName>
</protein>
<dbReference type="GO" id="GO:0006508">
    <property type="term" value="P:proteolysis"/>
    <property type="evidence" value="ECO:0007669"/>
    <property type="project" value="InterPro"/>
</dbReference>
<sequence>MFRTEVMRSDRLLWILLLGLLGGVVVLAVHHEQGQVAGIDLNQFSALVSQLAIAVFIGAGLWSVVRGRIGESLMAAAFWLVLAALLALGYTYREPLKQVGQRVLAEVAPGYAVNVAQSGSNAVEVTRASGGDFGVRAAINGTSVNMLVDTGASSVVLTHEAAKAAGLPVDFLKYDVPVDTAGGRIKAAGVVLDNIIIGGIVERHVPALVSPPGMLRTSLLGMSFLSRLQAFEFRGDRLLMRGGDR</sequence>
<dbReference type="CDD" id="cd05483">
    <property type="entry name" value="retropepsin_like_bacteria"/>
    <property type="match status" value="1"/>
</dbReference>
<evidence type="ECO:0000313" key="2">
    <source>
        <dbReference type="EMBL" id="ABS69479.1"/>
    </source>
</evidence>
<keyword evidence="1" id="KW-0472">Membrane</keyword>
<reference evidence="2 3" key="1">
    <citation type="submission" date="2007-07" db="EMBL/GenBank/DDBJ databases">
        <title>Complete sequence of chromosome of Xanthobacter autotrophicus Py2.</title>
        <authorList>
            <consortium name="US DOE Joint Genome Institute"/>
            <person name="Copeland A."/>
            <person name="Lucas S."/>
            <person name="Lapidus A."/>
            <person name="Barry K."/>
            <person name="Glavina del Rio T."/>
            <person name="Hammon N."/>
            <person name="Israni S."/>
            <person name="Dalin E."/>
            <person name="Tice H."/>
            <person name="Pitluck S."/>
            <person name="Sims D."/>
            <person name="Brettin T."/>
            <person name="Bruce D."/>
            <person name="Detter J.C."/>
            <person name="Han C."/>
            <person name="Tapia R."/>
            <person name="Brainard J."/>
            <person name="Schmutz J."/>
            <person name="Larimer F."/>
            <person name="Land M."/>
            <person name="Hauser L."/>
            <person name="Kyrpides N."/>
            <person name="Kim E."/>
            <person name="Ensigns S.A."/>
            <person name="Richardson P."/>
        </authorList>
    </citation>
    <scope>NUCLEOTIDE SEQUENCE [LARGE SCALE GENOMIC DNA]</scope>
    <source>
        <strain evidence="3">ATCC BAA-1158 / Py2</strain>
    </source>
</reference>
<organism evidence="2 3">
    <name type="scientific">Xanthobacter autotrophicus (strain ATCC BAA-1158 / Py2)</name>
    <dbReference type="NCBI Taxonomy" id="78245"/>
    <lineage>
        <taxon>Bacteria</taxon>
        <taxon>Pseudomonadati</taxon>
        <taxon>Pseudomonadota</taxon>
        <taxon>Alphaproteobacteria</taxon>
        <taxon>Hyphomicrobiales</taxon>
        <taxon>Xanthobacteraceae</taxon>
        <taxon>Xanthobacter</taxon>
    </lineage>
</organism>
<dbReference type="HOGENOM" id="CLU_099411_0_1_5"/>
<name>A7IN86_XANP2</name>
<dbReference type="PhylomeDB" id="A7IN86"/>
<dbReference type="Pfam" id="PF13975">
    <property type="entry name" value="gag-asp_proteas"/>
    <property type="match status" value="1"/>
</dbReference>
<gene>
    <name evidence="2" type="ordered locus">Xaut_4258</name>
</gene>
<dbReference type="InterPro" id="IPR001969">
    <property type="entry name" value="Aspartic_peptidase_AS"/>
</dbReference>
<keyword evidence="1 2" id="KW-0812">Transmembrane</keyword>
<evidence type="ECO:0000313" key="3">
    <source>
        <dbReference type="Proteomes" id="UP000002417"/>
    </source>
</evidence>
<evidence type="ECO:0000256" key="1">
    <source>
        <dbReference type="SAM" id="Phobius"/>
    </source>
</evidence>
<dbReference type="InterPro" id="IPR011969">
    <property type="entry name" value="Clan_AA_Asp_peptidase_C"/>
</dbReference>
<dbReference type="InterPro" id="IPR021109">
    <property type="entry name" value="Peptidase_aspartic_dom_sf"/>
</dbReference>
<dbReference type="GO" id="GO:0004190">
    <property type="term" value="F:aspartic-type endopeptidase activity"/>
    <property type="evidence" value="ECO:0007669"/>
    <property type="project" value="InterPro"/>
</dbReference>
<dbReference type="Proteomes" id="UP000002417">
    <property type="component" value="Chromosome"/>
</dbReference>
<dbReference type="NCBIfam" id="TIGR02281">
    <property type="entry name" value="clan_AA_DTGA"/>
    <property type="match status" value="1"/>
</dbReference>
<dbReference type="EMBL" id="CP000781">
    <property type="protein sequence ID" value="ABS69479.1"/>
    <property type="molecule type" value="Genomic_DNA"/>
</dbReference>
<feature type="transmembrane region" description="Helical" evidence="1">
    <location>
        <begin position="44"/>
        <end position="65"/>
    </location>
</feature>
<proteinExistence type="predicted"/>
<keyword evidence="3" id="KW-1185">Reference proteome</keyword>
<feature type="transmembrane region" description="Helical" evidence="1">
    <location>
        <begin position="72"/>
        <end position="92"/>
    </location>
</feature>
<keyword evidence="1" id="KW-1133">Transmembrane helix</keyword>
<dbReference type="Gene3D" id="2.40.70.10">
    <property type="entry name" value="Acid Proteases"/>
    <property type="match status" value="1"/>
</dbReference>
<dbReference type="SUPFAM" id="SSF50630">
    <property type="entry name" value="Acid proteases"/>
    <property type="match status" value="1"/>
</dbReference>
<dbReference type="eggNOG" id="COG3577">
    <property type="taxonomic scope" value="Bacteria"/>
</dbReference>